<name>A0A6S7JJE7_PARCT</name>
<comment type="caution">
    <text evidence="1">The sequence shown here is derived from an EMBL/GenBank/DDBJ whole genome shotgun (WGS) entry which is preliminary data.</text>
</comment>
<gene>
    <name evidence="1" type="ORF">PACLA_8A031910</name>
</gene>
<evidence type="ECO:0000313" key="1">
    <source>
        <dbReference type="EMBL" id="CAB4016812.1"/>
    </source>
</evidence>
<keyword evidence="2" id="KW-1185">Reference proteome</keyword>
<dbReference type="Proteomes" id="UP001152795">
    <property type="component" value="Unassembled WGS sequence"/>
</dbReference>
<dbReference type="AlphaFoldDB" id="A0A6S7JJE7"/>
<sequence length="146" mass="16638">MESPEASGWEKAMKGEMEALKENDTFELTTLPEGKNLVGGRWVYTIKEDANGLETLKERYVAKGYSQVHGINYEETFSPTANITSIRILMQLAAQYDLTVHQMDVKTAFLHAPIDHEIFMEQPMGFEELSQNGVKLVYRLKKSLYS</sequence>
<dbReference type="OrthoDB" id="421869at2759"/>
<proteinExistence type="predicted"/>
<dbReference type="EMBL" id="CACRXK020009267">
    <property type="protein sequence ID" value="CAB4016812.1"/>
    <property type="molecule type" value="Genomic_DNA"/>
</dbReference>
<organism evidence="1 2">
    <name type="scientific">Paramuricea clavata</name>
    <name type="common">Red gorgonian</name>
    <name type="synonym">Violescent sea-whip</name>
    <dbReference type="NCBI Taxonomy" id="317549"/>
    <lineage>
        <taxon>Eukaryota</taxon>
        <taxon>Metazoa</taxon>
        <taxon>Cnidaria</taxon>
        <taxon>Anthozoa</taxon>
        <taxon>Octocorallia</taxon>
        <taxon>Malacalcyonacea</taxon>
        <taxon>Plexauridae</taxon>
        <taxon>Paramuricea</taxon>
    </lineage>
</organism>
<dbReference type="InterPro" id="IPR013103">
    <property type="entry name" value="RVT_2"/>
</dbReference>
<dbReference type="Pfam" id="PF07727">
    <property type="entry name" value="RVT_2"/>
    <property type="match status" value="1"/>
</dbReference>
<protein>
    <submittedName>
        <fullName evidence="1">Uncharacterized protein</fullName>
    </submittedName>
</protein>
<accession>A0A6S7JJE7</accession>
<evidence type="ECO:0000313" key="2">
    <source>
        <dbReference type="Proteomes" id="UP001152795"/>
    </source>
</evidence>
<reference evidence="1" key="1">
    <citation type="submission" date="2020-04" db="EMBL/GenBank/DDBJ databases">
        <authorList>
            <person name="Alioto T."/>
            <person name="Alioto T."/>
            <person name="Gomez Garrido J."/>
        </authorList>
    </citation>
    <scope>NUCLEOTIDE SEQUENCE</scope>
    <source>
        <strain evidence="1">A484AB</strain>
    </source>
</reference>